<proteinExistence type="predicted"/>
<name>A0AAV4JPJ9_9GAST</name>
<comment type="caution">
    <text evidence="1">The sequence shown here is derived from an EMBL/GenBank/DDBJ whole genome shotgun (WGS) entry which is preliminary data.</text>
</comment>
<sequence length="260" mass="29806">MYIRQNYNKTLQHEISNTTETESSTRLTWKKTKKIIHNTANSVLGKEKGNAKPNRSYDPVLAALSEEQKQVRIKINESKSDSKKKELKAERDKLLHELQSMVKCKRNNELDKAAEDIVKLPDHARMFKAVKSLNRKKSEKPKMFDADGKFITNIDEIQIVIGKHLKDKFRDEQIKDLEPFQGDARDLNNPITTTDVEKALDRLNNNRACGEDGIPGELIKYGADTLAKVIYNIFNRDFSEHDDININGAKVITLKKTRKG</sequence>
<keyword evidence="2" id="KW-1185">Reference proteome</keyword>
<evidence type="ECO:0000313" key="1">
    <source>
        <dbReference type="EMBL" id="GFS24707.1"/>
    </source>
</evidence>
<dbReference type="AlphaFoldDB" id="A0AAV4JPJ9"/>
<organism evidence="1 2">
    <name type="scientific">Elysia marginata</name>
    <dbReference type="NCBI Taxonomy" id="1093978"/>
    <lineage>
        <taxon>Eukaryota</taxon>
        <taxon>Metazoa</taxon>
        <taxon>Spiralia</taxon>
        <taxon>Lophotrochozoa</taxon>
        <taxon>Mollusca</taxon>
        <taxon>Gastropoda</taxon>
        <taxon>Heterobranchia</taxon>
        <taxon>Euthyneura</taxon>
        <taxon>Panpulmonata</taxon>
        <taxon>Sacoglossa</taxon>
        <taxon>Placobranchoidea</taxon>
        <taxon>Plakobranchidae</taxon>
        <taxon>Elysia</taxon>
    </lineage>
</organism>
<accession>A0AAV4JPJ9</accession>
<gene>
    <name evidence="1" type="ORF">ElyMa_003422500</name>
</gene>
<dbReference type="EMBL" id="BMAT01007037">
    <property type="protein sequence ID" value="GFS24707.1"/>
    <property type="molecule type" value="Genomic_DNA"/>
</dbReference>
<protein>
    <submittedName>
        <fullName evidence="1">Very-long-chain enoyl-CoA reductase</fullName>
    </submittedName>
</protein>
<dbReference type="Proteomes" id="UP000762676">
    <property type="component" value="Unassembled WGS sequence"/>
</dbReference>
<reference evidence="1 2" key="1">
    <citation type="journal article" date="2021" name="Elife">
        <title>Chloroplast acquisition without the gene transfer in kleptoplastic sea slugs, Plakobranchus ocellatus.</title>
        <authorList>
            <person name="Maeda T."/>
            <person name="Takahashi S."/>
            <person name="Yoshida T."/>
            <person name="Shimamura S."/>
            <person name="Takaki Y."/>
            <person name="Nagai Y."/>
            <person name="Toyoda A."/>
            <person name="Suzuki Y."/>
            <person name="Arimoto A."/>
            <person name="Ishii H."/>
            <person name="Satoh N."/>
            <person name="Nishiyama T."/>
            <person name="Hasebe M."/>
            <person name="Maruyama T."/>
            <person name="Minagawa J."/>
            <person name="Obokata J."/>
            <person name="Shigenobu S."/>
        </authorList>
    </citation>
    <scope>NUCLEOTIDE SEQUENCE [LARGE SCALE GENOMIC DNA]</scope>
</reference>
<evidence type="ECO:0000313" key="2">
    <source>
        <dbReference type="Proteomes" id="UP000762676"/>
    </source>
</evidence>